<keyword evidence="1" id="KW-0067">ATP-binding</keyword>
<gene>
    <name evidence="4" type="ORF">LSALG_LOCUS33087</name>
</gene>
<keyword evidence="1" id="KW-0234">DNA repair</keyword>
<dbReference type="Pfam" id="PF05970">
    <property type="entry name" value="PIF1"/>
    <property type="match status" value="1"/>
</dbReference>
<keyword evidence="5" id="KW-1185">Reference proteome</keyword>
<dbReference type="Gene3D" id="3.40.50.300">
    <property type="entry name" value="P-loop containing nucleotide triphosphate hydrolases"/>
    <property type="match status" value="1"/>
</dbReference>
<keyword evidence="1" id="KW-0227">DNA damage</keyword>
<dbReference type="GO" id="GO:0006281">
    <property type="term" value="P:DNA repair"/>
    <property type="evidence" value="ECO:0007669"/>
    <property type="project" value="UniProtKB-KW"/>
</dbReference>
<keyword evidence="1" id="KW-0378">Hydrolase</keyword>
<dbReference type="Pfam" id="PF14214">
    <property type="entry name" value="Helitron_like_N"/>
    <property type="match status" value="1"/>
</dbReference>
<evidence type="ECO:0000259" key="3">
    <source>
        <dbReference type="Pfam" id="PF14214"/>
    </source>
</evidence>
<evidence type="ECO:0000313" key="4">
    <source>
        <dbReference type="EMBL" id="CAI9294095.1"/>
    </source>
</evidence>
<comment type="cofactor">
    <cofactor evidence="1">
        <name>Mg(2+)</name>
        <dbReference type="ChEBI" id="CHEBI:18420"/>
    </cofactor>
</comment>
<dbReference type="InterPro" id="IPR025476">
    <property type="entry name" value="Helitron_helicase-like"/>
</dbReference>
<dbReference type="AlphaFoldDB" id="A0AA35ZK20"/>
<name>A0AA35ZK20_LACSI</name>
<dbReference type="PANTHER" id="PTHR10492:SF94">
    <property type="entry name" value="ATP-DEPENDENT DNA HELICASE"/>
    <property type="match status" value="1"/>
</dbReference>
<dbReference type="EMBL" id="OX465083">
    <property type="protein sequence ID" value="CAI9294095.1"/>
    <property type="molecule type" value="Genomic_DNA"/>
</dbReference>
<keyword evidence="1" id="KW-0347">Helicase</keyword>
<keyword evidence="1" id="KW-0233">DNA recombination</keyword>
<feature type="domain" description="DNA helicase Pif1-like DEAD-box helicase" evidence="2">
    <location>
        <begin position="1076"/>
        <end position="1204"/>
    </location>
</feature>
<reference evidence="4" key="1">
    <citation type="submission" date="2023-04" db="EMBL/GenBank/DDBJ databases">
        <authorList>
            <person name="Vijverberg K."/>
            <person name="Xiong W."/>
            <person name="Schranz E."/>
        </authorList>
    </citation>
    <scope>NUCLEOTIDE SEQUENCE</scope>
</reference>
<dbReference type="GO" id="GO:0000723">
    <property type="term" value="P:telomere maintenance"/>
    <property type="evidence" value="ECO:0007669"/>
    <property type="project" value="InterPro"/>
</dbReference>
<protein>
    <recommendedName>
        <fullName evidence="1">ATP-dependent DNA helicase</fullName>
        <ecNumber evidence="1">5.6.2.3</ecNumber>
    </recommendedName>
</protein>
<organism evidence="4 5">
    <name type="scientific">Lactuca saligna</name>
    <name type="common">Willowleaf lettuce</name>
    <dbReference type="NCBI Taxonomy" id="75948"/>
    <lineage>
        <taxon>Eukaryota</taxon>
        <taxon>Viridiplantae</taxon>
        <taxon>Streptophyta</taxon>
        <taxon>Embryophyta</taxon>
        <taxon>Tracheophyta</taxon>
        <taxon>Spermatophyta</taxon>
        <taxon>Magnoliopsida</taxon>
        <taxon>eudicotyledons</taxon>
        <taxon>Gunneridae</taxon>
        <taxon>Pentapetalae</taxon>
        <taxon>asterids</taxon>
        <taxon>campanulids</taxon>
        <taxon>Asterales</taxon>
        <taxon>Asteraceae</taxon>
        <taxon>Cichorioideae</taxon>
        <taxon>Cichorieae</taxon>
        <taxon>Lactucinae</taxon>
        <taxon>Lactuca</taxon>
    </lineage>
</organism>
<dbReference type="PANTHER" id="PTHR10492">
    <property type="match status" value="1"/>
</dbReference>
<dbReference type="GO" id="GO:0005524">
    <property type="term" value="F:ATP binding"/>
    <property type="evidence" value="ECO:0007669"/>
    <property type="project" value="UniProtKB-KW"/>
</dbReference>
<comment type="catalytic activity">
    <reaction evidence="1">
        <text>ATP + H2O = ADP + phosphate + H(+)</text>
        <dbReference type="Rhea" id="RHEA:13065"/>
        <dbReference type="ChEBI" id="CHEBI:15377"/>
        <dbReference type="ChEBI" id="CHEBI:15378"/>
        <dbReference type="ChEBI" id="CHEBI:30616"/>
        <dbReference type="ChEBI" id="CHEBI:43474"/>
        <dbReference type="ChEBI" id="CHEBI:456216"/>
        <dbReference type="EC" id="5.6.2.3"/>
    </reaction>
</comment>
<accession>A0AA35ZK20</accession>
<dbReference type="GO" id="GO:0006310">
    <property type="term" value="P:DNA recombination"/>
    <property type="evidence" value="ECO:0007669"/>
    <property type="project" value="UniProtKB-KW"/>
</dbReference>
<dbReference type="GO" id="GO:0016787">
    <property type="term" value="F:hydrolase activity"/>
    <property type="evidence" value="ECO:0007669"/>
    <property type="project" value="UniProtKB-KW"/>
</dbReference>
<feature type="domain" description="Helitron helicase-like" evidence="3">
    <location>
        <begin position="452"/>
        <end position="632"/>
    </location>
</feature>
<dbReference type="InterPro" id="IPR010285">
    <property type="entry name" value="DNA_helicase_pif1-like_DEAD"/>
</dbReference>
<proteinExistence type="inferred from homology"/>
<dbReference type="EC" id="5.6.2.3" evidence="1"/>
<evidence type="ECO:0000259" key="2">
    <source>
        <dbReference type="Pfam" id="PF05970"/>
    </source>
</evidence>
<sequence length="1213" mass="139387">MFAMRFDGKENKHNNVIQIDAENTKEKRKAYNKACYERRKEKNKMRRIANGEGNSQNATFLSNVPTVNRNLVDITNASPTCVMDFGQKKLIYNRNPYQRQTEPTITKPGIQSQPDVILPPRDELITQISTSIDPQGCIHGNVTPSVQNGSISDDPYSFVFAGIRKKHRVVKFNDICRYCGAKRLQFESAGFCCMSGKTKLADSSIPDELHNLFTSETKLGKLFRKNIRAYNTNYSFASMGVEVDESMANMTSGVYTFCVNGGIYHRIDQLVPRKKDEPKFLQLYFYDVEAEMSNRLEWKNLAKPIVEILTRVLATNPYVAIFRSLADLGPLDNYRVTLNASVELDQRVYNRPTTSEVAGIWIEGNDNITAYKRSIIVYGRSDKPKTIQSYWGCYDPLCYPLFFPNGEPGWHSNILRQGVSFNEMVNDDQIFDEDLEETDIRTGRKTVTMREYYCYKLQIRSNLNVIMLGGRLLQQFVVDIYIKIETSRLEFCRKNQSTIRAELYQGVVDCVNAGEVQASMIGQRVVLPASFIGGPRDMRRRFLDAMALVQDGGKPDIFLTITCNPNWPEIQNELLHFQTAQDRPDLVARVFRAKLHDLKEQLLKRHVLGVVSAYVYVIEFQKRGLPHAHFLLIMKPEWKLTNTDHYDKYVCAEIPNPTKYPILHDLVKSHMIHGPCGTLNKKCSCMQGDPPTCRFRYPRQFNEATTQGKDTYPVYRRRDNGIAVNKQGIMMDNRWVVPYNPKLLMMFNCHLNVEVCSSITSVKYIFKYIYKGHDKQVIHIDPDAQPVVINEIKRFQDARYVSAPEAVWRIFSFSLNQIHPNVITLQLHLPNQQLVRFTDDDAMKSVVEREKDKRSMLTAFFKMNKDNVNAREYLYKDFPKHFTWNKESRLWNPRKVSRAVGRLVSANPAEGERYYLRVLLCHVRGPTCFEDLYTVNNVRHPTFRKAALERGLIETDDSLSQCLVEASLFQFPNALRRLFATILVFCDPGDVRKIWNSHYNSLSEDYSRQYDNVNRVQNMVLTDISVFLQSMGNKLDNFDLPTVNTDLNFQSGVFREVQEECSIIVEDDHLRAKEFLNPEQKYAYDEIMRHVCTDCTGVFFIDGPGGTGKTYLYKALLANIRKLGHIALATASSGVAANNMPGGRTAHSRFKLPLTPDNNSFCRIQKQSGTAQLLRLAKIIIWDEASMAKRQVVEAFDRTMQDITGVALLLVER</sequence>
<comment type="similarity">
    <text evidence="1">Belongs to the helicase family.</text>
</comment>
<dbReference type="GO" id="GO:0043139">
    <property type="term" value="F:5'-3' DNA helicase activity"/>
    <property type="evidence" value="ECO:0007669"/>
    <property type="project" value="UniProtKB-EC"/>
</dbReference>
<keyword evidence="1" id="KW-0547">Nucleotide-binding</keyword>
<dbReference type="SUPFAM" id="SSF52540">
    <property type="entry name" value="P-loop containing nucleoside triphosphate hydrolases"/>
    <property type="match status" value="1"/>
</dbReference>
<dbReference type="Proteomes" id="UP001177003">
    <property type="component" value="Chromosome 7"/>
</dbReference>
<evidence type="ECO:0000256" key="1">
    <source>
        <dbReference type="RuleBase" id="RU363044"/>
    </source>
</evidence>
<evidence type="ECO:0000313" key="5">
    <source>
        <dbReference type="Proteomes" id="UP001177003"/>
    </source>
</evidence>
<dbReference type="InterPro" id="IPR027417">
    <property type="entry name" value="P-loop_NTPase"/>
</dbReference>